<dbReference type="InterPro" id="IPR003594">
    <property type="entry name" value="HATPase_dom"/>
</dbReference>
<dbReference type="InterPro" id="IPR035965">
    <property type="entry name" value="PAS-like_dom_sf"/>
</dbReference>
<keyword evidence="5" id="KW-0547">Nucleotide-binding</keyword>
<protein>
    <recommendedName>
        <fullName evidence="2">histidine kinase</fullName>
        <ecNumber evidence="2">2.7.13.3</ecNumber>
    </recommendedName>
</protein>
<proteinExistence type="predicted"/>
<dbReference type="SMART" id="SM00086">
    <property type="entry name" value="PAC"/>
    <property type="match status" value="1"/>
</dbReference>
<dbReference type="Gene3D" id="3.30.565.10">
    <property type="entry name" value="Histidine kinase-like ATPase, C-terminal domain"/>
    <property type="match status" value="1"/>
</dbReference>
<dbReference type="InterPro" id="IPR003661">
    <property type="entry name" value="HisK_dim/P_dom"/>
</dbReference>
<dbReference type="InterPro" id="IPR000014">
    <property type="entry name" value="PAS"/>
</dbReference>
<dbReference type="Proteomes" id="UP000231259">
    <property type="component" value="Unassembled WGS sequence"/>
</dbReference>
<dbReference type="PRINTS" id="PR00344">
    <property type="entry name" value="BCTRLSENSOR"/>
</dbReference>
<dbReference type="PROSITE" id="PS50110">
    <property type="entry name" value="RESPONSE_REGULATORY"/>
    <property type="match status" value="1"/>
</dbReference>
<evidence type="ECO:0000256" key="9">
    <source>
        <dbReference type="PROSITE-ProRule" id="PRU00169"/>
    </source>
</evidence>
<dbReference type="SUPFAM" id="SSF47384">
    <property type="entry name" value="Homodimeric domain of signal transducing histidine kinase"/>
    <property type="match status" value="1"/>
</dbReference>
<feature type="modified residue" description="4-aspartylphosphate" evidence="9">
    <location>
        <position position="579"/>
    </location>
</feature>
<dbReference type="EMBL" id="AWWI01000044">
    <property type="protein sequence ID" value="PIL21257.1"/>
    <property type="molecule type" value="Genomic_DNA"/>
</dbReference>
<dbReference type="SUPFAM" id="SSF55785">
    <property type="entry name" value="PYP-like sensor domain (PAS domain)"/>
    <property type="match status" value="2"/>
</dbReference>
<dbReference type="AlphaFoldDB" id="A0A2G8RI64"/>
<keyword evidence="3 9" id="KW-0597">Phosphoprotein</keyword>
<dbReference type="CDD" id="cd00130">
    <property type="entry name" value="PAS"/>
    <property type="match status" value="1"/>
</dbReference>
<evidence type="ECO:0000256" key="7">
    <source>
        <dbReference type="ARBA" id="ARBA00022840"/>
    </source>
</evidence>
<dbReference type="InterPro" id="IPR036890">
    <property type="entry name" value="HATPase_C_sf"/>
</dbReference>
<evidence type="ECO:0000256" key="2">
    <source>
        <dbReference type="ARBA" id="ARBA00012438"/>
    </source>
</evidence>
<keyword evidence="4" id="KW-0808">Transferase</keyword>
<keyword evidence="8" id="KW-0902">Two-component regulatory system</keyword>
<dbReference type="EC" id="2.7.13.3" evidence="2"/>
<evidence type="ECO:0000256" key="4">
    <source>
        <dbReference type="ARBA" id="ARBA00022679"/>
    </source>
</evidence>
<comment type="caution">
    <text evidence="13">The sequence shown here is derived from an EMBL/GenBank/DDBJ whole genome shotgun (WGS) entry which is preliminary data.</text>
</comment>
<gene>
    <name evidence="13" type="ORF">P775_05520</name>
</gene>
<keyword evidence="7" id="KW-0067">ATP-binding</keyword>
<dbReference type="InterPro" id="IPR036097">
    <property type="entry name" value="HisK_dim/P_sf"/>
</dbReference>
<comment type="catalytic activity">
    <reaction evidence="1">
        <text>ATP + protein L-histidine = ADP + protein N-phospho-L-histidine.</text>
        <dbReference type="EC" id="2.7.13.3"/>
    </reaction>
</comment>
<feature type="domain" description="Response regulatory" evidence="11">
    <location>
        <begin position="529"/>
        <end position="645"/>
    </location>
</feature>
<keyword evidence="14" id="KW-1185">Reference proteome</keyword>
<dbReference type="Pfam" id="PF02518">
    <property type="entry name" value="HATPase_c"/>
    <property type="match status" value="1"/>
</dbReference>
<dbReference type="Gene3D" id="2.10.70.100">
    <property type="match status" value="1"/>
</dbReference>
<dbReference type="GO" id="GO:0000155">
    <property type="term" value="F:phosphorelay sensor kinase activity"/>
    <property type="evidence" value="ECO:0007669"/>
    <property type="project" value="InterPro"/>
</dbReference>
<dbReference type="Pfam" id="PF00072">
    <property type="entry name" value="Response_reg"/>
    <property type="match status" value="1"/>
</dbReference>
<dbReference type="SMART" id="SM00387">
    <property type="entry name" value="HATPase_c"/>
    <property type="match status" value="1"/>
</dbReference>
<dbReference type="PROSITE" id="PS50109">
    <property type="entry name" value="HIS_KIN"/>
    <property type="match status" value="1"/>
</dbReference>
<evidence type="ECO:0000259" key="10">
    <source>
        <dbReference type="PROSITE" id="PS50109"/>
    </source>
</evidence>
<evidence type="ECO:0000313" key="13">
    <source>
        <dbReference type="EMBL" id="PIL21257.1"/>
    </source>
</evidence>
<dbReference type="InterPro" id="IPR000700">
    <property type="entry name" value="PAS-assoc_C"/>
</dbReference>
<dbReference type="Gene3D" id="3.30.450.20">
    <property type="entry name" value="PAS domain"/>
    <property type="match status" value="2"/>
</dbReference>
<sequence length="651" mass="72115">MMTTDENLPNLILQAIGAGAWDWDISRQKFVASPVFATIFGLDPDKTVYTDEDWRRSVHPDDLARTEAHLTEAVAAQTPYVLTYRIIRPDGKTVWVKGQGRVIETDASGRATRMVGALRDVSDSKDLEQTLAESESRLMDIVESVPGAILRHEVVAGGLNQFVYLSQGCAELFDLPMETIAADKGRIRQVFSSGDLNVFDALYTHQASDALPFERKVDILTAQKTRKRVHVIARPKVRPQGGVIWTTVILDITRHAELEADLLKSREMLLHTQKMEAIGELSGGMAHDFNNLLTVILGNLELLKEDVLIEHHGDYIAEAIAATRRGSELTRNLLSFARRAPLRPQTLDINEVIQGLHSMMHRTLPGHIELQTSLMGGLWLTRLDRSQVENAVLNLVINARDAMSQGGKLTIETANIRLNDDYIQERQESIPSGRYVMVAITDTGTGIPREILEQVFQPFFTTKAANGGTGLGLSSVLGFTKQSGGTTQIYSEPGVGTSVKMYFRADPSATAFVPRTPDAPQARAGQKMRILLVEDEAAVRKVMRLRLEAEGCQVIEARSGDEGYRIFLSERPFDLIVTDIVMPGKLMGTGMIRELRKIDDNIRVIFMSGYPTEAAIHGNGVHAEDLQIMKPVSRDDLIRAIEKVMRSTQAG</sequence>
<dbReference type="InterPro" id="IPR013655">
    <property type="entry name" value="PAS_fold_3"/>
</dbReference>
<evidence type="ECO:0000256" key="5">
    <source>
        <dbReference type="ARBA" id="ARBA00022741"/>
    </source>
</evidence>
<dbReference type="Gene3D" id="3.40.50.2300">
    <property type="match status" value="1"/>
</dbReference>
<dbReference type="InterPro" id="IPR004358">
    <property type="entry name" value="Sig_transdc_His_kin-like_C"/>
</dbReference>
<evidence type="ECO:0000256" key="8">
    <source>
        <dbReference type="ARBA" id="ARBA00023012"/>
    </source>
</evidence>
<dbReference type="InterPro" id="IPR001610">
    <property type="entry name" value="PAC"/>
</dbReference>
<organism evidence="13 14">
    <name type="scientific">Puniceibacterium antarcticum</name>
    <dbReference type="NCBI Taxonomy" id="1206336"/>
    <lineage>
        <taxon>Bacteria</taxon>
        <taxon>Pseudomonadati</taxon>
        <taxon>Pseudomonadota</taxon>
        <taxon>Alphaproteobacteria</taxon>
        <taxon>Rhodobacterales</taxon>
        <taxon>Paracoccaceae</taxon>
        <taxon>Puniceibacterium</taxon>
    </lineage>
</organism>
<dbReference type="Gene3D" id="1.10.287.130">
    <property type="match status" value="1"/>
</dbReference>
<dbReference type="InterPro" id="IPR001789">
    <property type="entry name" value="Sig_transdc_resp-reg_receiver"/>
</dbReference>
<keyword evidence="6" id="KW-0418">Kinase</keyword>
<evidence type="ECO:0000256" key="1">
    <source>
        <dbReference type="ARBA" id="ARBA00000085"/>
    </source>
</evidence>
<dbReference type="GO" id="GO:0005524">
    <property type="term" value="F:ATP binding"/>
    <property type="evidence" value="ECO:0007669"/>
    <property type="project" value="UniProtKB-KW"/>
</dbReference>
<evidence type="ECO:0000259" key="11">
    <source>
        <dbReference type="PROSITE" id="PS50110"/>
    </source>
</evidence>
<dbReference type="SMART" id="SM00388">
    <property type="entry name" value="HisKA"/>
    <property type="match status" value="1"/>
</dbReference>
<dbReference type="NCBIfam" id="TIGR00229">
    <property type="entry name" value="sensory_box"/>
    <property type="match status" value="1"/>
</dbReference>
<dbReference type="InterPro" id="IPR011006">
    <property type="entry name" value="CheY-like_superfamily"/>
</dbReference>
<evidence type="ECO:0000256" key="6">
    <source>
        <dbReference type="ARBA" id="ARBA00022777"/>
    </source>
</evidence>
<dbReference type="SUPFAM" id="SSF55874">
    <property type="entry name" value="ATPase domain of HSP90 chaperone/DNA topoisomerase II/histidine kinase"/>
    <property type="match status" value="1"/>
</dbReference>
<dbReference type="PANTHER" id="PTHR43065:SF46">
    <property type="entry name" value="C4-DICARBOXYLATE TRANSPORT SENSOR PROTEIN DCTB"/>
    <property type="match status" value="1"/>
</dbReference>
<dbReference type="Pfam" id="PF08447">
    <property type="entry name" value="PAS_3"/>
    <property type="match status" value="1"/>
</dbReference>
<dbReference type="SUPFAM" id="SSF52172">
    <property type="entry name" value="CheY-like"/>
    <property type="match status" value="1"/>
</dbReference>
<dbReference type="PROSITE" id="PS50113">
    <property type="entry name" value="PAC"/>
    <property type="match status" value="1"/>
</dbReference>
<feature type="domain" description="PAC" evidence="12">
    <location>
        <begin position="80"/>
        <end position="133"/>
    </location>
</feature>
<dbReference type="CDD" id="cd00082">
    <property type="entry name" value="HisKA"/>
    <property type="match status" value="1"/>
</dbReference>
<evidence type="ECO:0000259" key="12">
    <source>
        <dbReference type="PROSITE" id="PS50113"/>
    </source>
</evidence>
<evidence type="ECO:0000256" key="3">
    <source>
        <dbReference type="ARBA" id="ARBA00022553"/>
    </source>
</evidence>
<dbReference type="OrthoDB" id="9796100at2"/>
<accession>A0A2G8RI64</accession>
<dbReference type="PANTHER" id="PTHR43065">
    <property type="entry name" value="SENSOR HISTIDINE KINASE"/>
    <property type="match status" value="1"/>
</dbReference>
<evidence type="ECO:0000313" key="14">
    <source>
        <dbReference type="Proteomes" id="UP000231259"/>
    </source>
</evidence>
<feature type="domain" description="Histidine kinase" evidence="10">
    <location>
        <begin position="284"/>
        <end position="507"/>
    </location>
</feature>
<name>A0A2G8RI64_9RHOB</name>
<dbReference type="InterPro" id="IPR005467">
    <property type="entry name" value="His_kinase_dom"/>
</dbReference>
<reference evidence="13 14" key="1">
    <citation type="submission" date="2013-09" db="EMBL/GenBank/DDBJ databases">
        <title>Genome sequencing of Phaeobacter antarcticus sp. nov. SM1211.</title>
        <authorList>
            <person name="Zhang X.-Y."/>
            <person name="Liu C."/>
            <person name="Chen X.-L."/>
            <person name="Xie B.-B."/>
            <person name="Qin Q.-L."/>
            <person name="Rong J.-C."/>
            <person name="Zhang Y.-Z."/>
        </authorList>
    </citation>
    <scope>NUCLEOTIDE SEQUENCE [LARGE SCALE GENOMIC DNA]</scope>
    <source>
        <strain evidence="13 14">SM1211</strain>
    </source>
</reference>
<dbReference type="SMART" id="SM00448">
    <property type="entry name" value="REC"/>
    <property type="match status" value="1"/>
</dbReference>
<dbReference type="Pfam" id="PF00512">
    <property type="entry name" value="HisKA"/>
    <property type="match status" value="1"/>
</dbReference>